<dbReference type="PANTHER" id="PTHR38597">
    <property type="entry name" value="BLL3834 PROTEIN"/>
    <property type="match status" value="1"/>
</dbReference>
<reference evidence="1 2" key="1">
    <citation type="journal article" date="2015" name="Microbiome">
        <title>Genomic resolution of linkages in carbon, nitrogen, and sulfur cycling among widespread estuary sediment bacteria.</title>
        <authorList>
            <person name="Baker B.J."/>
            <person name="Lazar C.S."/>
            <person name="Teske A.P."/>
            <person name="Dick G.J."/>
        </authorList>
    </citation>
    <scope>NUCLEOTIDE SEQUENCE [LARGE SCALE GENOMIC DNA]</scope>
    <source>
        <strain evidence="1">DG_78</strain>
    </source>
</reference>
<dbReference type="Pfam" id="PF05559">
    <property type="entry name" value="DUF763"/>
    <property type="match status" value="1"/>
</dbReference>
<accession>A0A0S7YHL6</accession>
<evidence type="ECO:0008006" key="3">
    <source>
        <dbReference type="Google" id="ProtNLM"/>
    </source>
</evidence>
<dbReference type="InterPro" id="IPR008482">
    <property type="entry name" value="DUF763"/>
</dbReference>
<proteinExistence type="predicted"/>
<evidence type="ECO:0000313" key="1">
    <source>
        <dbReference type="EMBL" id="KPJ74248.1"/>
    </source>
</evidence>
<protein>
    <recommendedName>
        <fullName evidence="3">DUF763 domain-containing protein</fullName>
    </recommendedName>
</protein>
<gene>
    <name evidence="1" type="ORF">AMJ52_01365</name>
</gene>
<dbReference type="PATRIC" id="fig|1703772.3.peg.414"/>
<evidence type="ECO:0000313" key="2">
    <source>
        <dbReference type="Proteomes" id="UP000051012"/>
    </source>
</evidence>
<dbReference type="AlphaFoldDB" id="A0A0S7YHL6"/>
<sequence length="352" mass="39688">MRTGIANLPLHHGRAPRWLFEKMVKLSAALIEAIVIAKGRKEFLCRISDPFWFQACGAVLGFDWHSSGVTTTVCGAMKEGIKNISKDLGLYICGGKGATSRKTPQEIAKQSERLSIDSEHLIYSSRISAKVDNTCVQDGYNLYHHVFIFTKEGDWSVIQQGMNTENRFARRYHWLSSRLQSYICEPHTAVCCDDRHPSLNMVASESETSRTIVTELSREKPDKVIKEAKRILNMPARHPVLRFDINPRYFHRVLLKTYERSAEDFQTLIGVNGVGPKTIRALALIGELLHGATPSFEDPARYSFAHGGKDGFPYPVNRDTYNQSITFLKSAINRTKLGNSDKLQALKRLSSI</sequence>
<comment type="caution">
    <text evidence="1">The sequence shown here is derived from an EMBL/GenBank/DDBJ whole genome shotgun (WGS) entry which is preliminary data.</text>
</comment>
<organism evidence="1 2">
    <name type="scientific">candidate division TA06 bacterium DG_78</name>
    <dbReference type="NCBI Taxonomy" id="1703772"/>
    <lineage>
        <taxon>Bacteria</taxon>
        <taxon>Bacteria division TA06</taxon>
    </lineage>
</organism>
<dbReference type="PANTHER" id="PTHR38597:SF1">
    <property type="entry name" value="BLL3834 PROTEIN"/>
    <property type="match status" value="1"/>
</dbReference>
<name>A0A0S7YHL6_UNCT6</name>
<dbReference type="EMBL" id="LJNI01000010">
    <property type="protein sequence ID" value="KPJ74248.1"/>
    <property type="molecule type" value="Genomic_DNA"/>
</dbReference>
<dbReference type="Proteomes" id="UP000051012">
    <property type="component" value="Unassembled WGS sequence"/>
</dbReference>